<evidence type="ECO:0000256" key="14">
    <source>
        <dbReference type="PROSITE-ProRule" id="PRU00175"/>
    </source>
</evidence>
<dbReference type="PANTHER" id="PTHR14155">
    <property type="entry name" value="RING FINGER DOMAIN-CONTAINING"/>
    <property type="match status" value="1"/>
</dbReference>
<keyword evidence="6 15" id="KW-0812">Transmembrane</keyword>
<dbReference type="Gene3D" id="3.30.40.10">
    <property type="entry name" value="Zinc/RING finger domain, C3HC4 (zinc finger)"/>
    <property type="match status" value="1"/>
</dbReference>
<comment type="pathway">
    <text evidence="3">Protein modification; protein ubiquitination.</text>
</comment>
<evidence type="ECO:0000259" key="17">
    <source>
        <dbReference type="PROSITE" id="PS50089"/>
    </source>
</evidence>
<keyword evidence="10" id="KW-0862">Zinc</keyword>
<comment type="subcellular location">
    <subcellularLocation>
        <location evidence="2">Membrane</location>
        <topology evidence="2">Single-pass membrane protein</topology>
    </subcellularLocation>
</comment>
<dbReference type="InterPro" id="IPR013083">
    <property type="entry name" value="Znf_RING/FYVE/PHD"/>
</dbReference>
<reference evidence="18 19" key="1">
    <citation type="submission" date="2024-01" db="EMBL/GenBank/DDBJ databases">
        <title>The genomes of 5 underutilized Papilionoideae crops provide insights into root nodulation and disease resistanc.</title>
        <authorList>
            <person name="Jiang F."/>
        </authorList>
    </citation>
    <scope>NUCLEOTIDE SEQUENCE [LARGE SCALE GENOMIC DNA]</scope>
    <source>
        <strain evidence="18">LVBAO_FW01</strain>
        <tissue evidence="18">Leaves</tissue>
    </source>
</reference>
<feature type="domain" description="RING-type" evidence="17">
    <location>
        <begin position="110"/>
        <end position="152"/>
    </location>
</feature>
<evidence type="ECO:0000256" key="7">
    <source>
        <dbReference type="ARBA" id="ARBA00022723"/>
    </source>
</evidence>
<evidence type="ECO:0000256" key="3">
    <source>
        <dbReference type="ARBA" id="ARBA00004906"/>
    </source>
</evidence>
<keyword evidence="8 14" id="KW-0863">Zinc-finger</keyword>
<evidence type="ECO:0000256" key="13">
    <source>
        <dbReference type="ARBA" id="ARBA00024209"/>
    </source>
</evidence>
<proteinExistence type="inferred from homology"/>
<evidence type="ECO:0000256" key="6">
    <source>
        <dbReference type="ARBA" id="ARBA00022692"/>
    </source>
</evidence>
<dbReference type="PANTHER" id="PTHR14155:SF576">
    <property type="entry name" value="E3 UBIQUITIN-PROTEIN LIGASE ATL6-LIKE"/>
    <property type="match status" value="1"/>
</dbReference>
<organism evidence="18 19">
    <name type="scientific">Canavalia gladiata</name>
    <name type="common">Sword bean</name>
    <name type="synonym">Dolichos gladiatus</name>
    <dbReference type="NCBI Taxonomy" id="3824"/>
    <lineage>
        <taxon>Eukaryota</taxon>
        <taxon>Viridiplantae</taxon>
        <taxon>Streptophyta</taxon>
        <taxon>Embryophyta</taxon>
        <taxon>Tracheophyta</taxon>
        <taxon>Spermatophyta</taxon>
        <taxon>Magnoliopsida</taxon>
        <taxon>eudicotyledons</taxon>
        <taxon>Gunneridae</taxon>
        <taxon>Pentapetalae</taxon>
        <taxon>rosids</taxon>
        <taxon>fabids</taxon>
        <taxon>Fabales</taxon>
        <taxon>Fabaceae</taxon>
        <taxon>Papilionoideae</taxon>
        <taxon>50 kb inversion clade</taxon>
        <taxon>NPAAA clade</taxon>
        <taxon>indigoferoid/millettioid clade</taxon>
        <taxon>Phaseoleae</taxon>
        <taxon>Canavalia</taxon>
    </lineage>
</organism>
<keyword evidence="9" id="KW-0833">Ubl conjugation pathway</keyword>
<dbReference type="FunFam" id="3.30.40.10:FF:000187">
    <property type="entry name" value="E3 ubiquitin-protein ligase ATL6"/>
    <property type="match status" value="1"/>
</dbReference>
<dbReference type="InterPro" id="IPR001841">
    <property type="entry name" value="Znf_RING"/>
</dbReference>
<evidence type="ECO:0000256" key="11">
    <source>
        <dbReference type="ARBA" id="ARBA00022989"/>
    </source>
</evidence>
<dbReference type="CDD" id="cd16461">
    <property type="entry name" value="RING-H2_EL5-like"/>
    <property type="match status" value="1"/>
</dbReference>
<dbReference type="PROSITE" id="PS50089">
    <property type="entry name" value="ZF_RING_2"/>
    <property type="match status" value="1"/>
</dbReference>
<evidence type="ECO:0000256" key="5">
    <source>
        <dbReference type="ARBA" id="ARBA00022679"/>
    </source>
</evidence>
<keyword evidence="19" id="KW-1185">Reference proteome</keyword>
<evidence type="ECO:0000256" key="16">
    <source>
        <dbReference type="SAM" id="SignalP"/>
    </source>
</evidence>
<dbReference type="AlphaFoldDB" id="A0AAN9Q0W4"/>
<dbReference type="GO" id="GO:0061630">
    <property type="term" value="F:ubiquitin protein ligase activity"/>
    <property type="evidence" value="ECO:0007669"/>
    <property type="project" value="UniProtKB-EC"/>
</dbReference>
<comment type="caution">
    <text evidence="18">The sequence shown here is derived from an EMBL/GenBank/DDBJ whole genome shotgun (WGS) entry which is preliminary data.</text>
</comment>
<evidence type="ECO:0000256" key="15">
    <source>
        <dbReference type="SAM" id="Phobius"/>
    </source>
</evidence>
<evidence type="ECO:0000256" key="10">
    <source>
        <dbReference type="ARBA" id="ARBA00022833"/>
    </source>
</evidence>
<dbReference type="SMART" id="SM00184">
    <property type="entry name" value="RING"/>
    <property type="match status" value="1"/>
</dbReference>
<feature type="transmembrane region" description="Helical" evidence="15">
    <location>
        <begin position="41"/>
        <end position="59"/>
    </location>
</feature>
<protein>
    <recommendedName>
        <fullName evidence="4">RING-type E3 ubiquitin transferase</fullName>
        <ecNumber evidence="4">2.3.2.27</ecNumber>
    </recommendedName>
</protein>
<accession>A0AAN9Q0W4</accession>
<keyword evidence="7" id="KW-0479">Metal-binding</keyword>
<evidence type="ECO:0000256" key="8">
    <source>
        <dbReference type="ARBA" id="ARBA00022771"/>
    </source>
</evidence>
<feature type="chain" id="PRO_5043025739" description="RING-type E3 ubiquitin transferase" evidence="16">
    <location>
        <begin position="18"/>
        <end position="326"/>
    </location>
</feature>
<dbReference type="GO" id="GO:0016020">
    <property type="term" value="C:membrane"/>
    <property type="evidence" value="ECO:0007669"/>
    <property type="project" value="UniProtKB-SubCell"/>
</dbReference>
<keyword evidence="11 15" id="KW-1133">Transmembrane helix</keyword>
<dbReference type="EMBL" id="JAYMYQ010000008">
    <property type="protein sequence ID" value="KAK7315018.1"/>
    <property type="molecule type" value="Genomic_DNA"/>
</dbReference>
<keyword evidence="5" id="KW-0808">Transferase</keyword>
<feature type="signal peptide" evidence="16">
    <location>
        <begin position="1"/>
        <end position="17"/>
    </location>
</feature>
<dbReference type="InterPro" id="IPR053238">
    <property type="entry name" value="RING-H2_zinc_finger"/>
</dbReference>
<dbReference type="Pfam" id="PF13639">
    <property type="entry name" value="zf-RING_2"/>
    <property type="match status" value="1"/>
</dbReference>
<evidence type="ECO:0000256" key="2">
    <source>
        <dbReference type="ARBA" id="ARBA00004167"/>
    </source>
</evidence>
<evidence type="ECO:0000256" key="12">
    <source>
        <dbReference type="ARBA" id="ARBA00023136"/>
    </source>
</evidence>
<dbReference type="EC" id="2.3.2.27" evidence="4"/>
<gene>
    <name evidence="18" type="ORF">VNO77_33550</name>
</gene>
<sequence>MNIIVLILCFVFHTARAEPRVEPVAFGASNEDASSATLPMLLVVFVFAIFITGFCSIYIRFCSEEYNVPNPQNTASGTHGIDPRVLDTFPVMAYSAVKHLKMCQNAALQCAVCLREFTDTDVLRFLPKCGHVFHPDCIDAWLASHVTCPLCRAKLNGEVSVEIEGEARARQVFDESSVRRGEVVGDGHESGVCGNFDGCVGKGNGSPKVKSFGVLLRSHSTGHSLERFTLRLPEGVMKQIVDDDGKRGTVMMMKRSASYDVVLGSGELGEGSTGKGKSNKWVLSMTPPFVSRGWVSPNVSTTTCSGIPRFWMREEKECQGRTIFQV</sequence>
<evidence type="ECO:0000256" key="1">
    <source>
        <dbReference type="ARBA" id="ARBA00000900"/>
    </source>
</evidence>
<dbReference type="SUPFAM" id="SSF57850">
    <property type="entry name" value="RING/U-box"/>
    <property type="match status" value="1"/>
</dbReference>
<comment type="similarity">
    <text evidence="13">Belongs to the RING-type zinc finger family. ATL subfamily.</text>
</comment>
<evidence type="ECO:0000313" key="18">
    <source>
        <dbReference type="EMBL" id="KAK7315018.1"/>
    </source>
</evidence>
<name>A0AAN9Q0W4_CANGL</name>
<dbReference type="GO" id="GO:0008270">
    <property type="term" value="F:zinc ion binding"/>
    <property type="evidence" value="ECO:0007669"/>
    <property type="project" value="UniProtKB-KW"/>
</dbReference>
<evidence type="ECO:0000256" key="4">
    <source>
        <dbReference type="ARBA" id="ARBA00012483"/>
    </source>
</evidence>
<keyword evidence="12 15" id="KW-0472">Membrane</keyword>
<comment type="catalytic activity">
    <reaction evidence="1">
        <text>S-ubiquitinyl-[E2 ubiquitin-conjugating enzyme]-L-cysteine + [acceptor protein]-L-lysine = [E2 ubiquitin-conjugating enzyme]-L-cysteine + N(6)-ubiquitinyl-[acceptor protein]-L-lysine.</text>
        <dbReference type="EC" id="2.3.2.27"/>
    </reaction>
</comment>
<evidence type="ECO:0000256" key="9">
    <source>
        <dbReference type="ARBA" id="ARBA00022786"/>
    </source>
</evidence>
<dbReference type="Proteomes" id="UP001367508">
    <property type="component" value="Unassembled WGS sequence"/>
</dbReference>
<evidence type="ECO:0000313" key="19">
    <source>
        <dbReference type="Proteomes" id="UP001367508"/>
    </source>
</evidence>
<keyword evidence="16" id="KW-0732">Signal</keyword>